<dbReference type="AlphaFoldDB" id="A0A8X6RB42"/>
<accession>A0A8X6RB42</accession>
<gene>
    <name evidence="2" type="ORF">TNCV_5054621</name>
</gene>
<evidence type="ECO:0000256" key="1">
    <source>
        <dbReference type="SAM" id="MobiDB-lite"/>
    </source>
</evidence>
<feature type="compositionally biased region" description="Low complexity" evidence="1">
    <location>
        <begin position="115"/>
        <end position="138"/>
    </location>
</feature>
<evidence type="ECO:0000313" key="2">
    <source>
        <dbReference type="EMBL" id="GFX91385.1"/>
    </source>
</evidence>
<reference evidence="2" key="1">
    <citation type="submission" date="2020-08" db="EMBL/GenBank/DDBJ databases">
        <title>Multicomponent nature underlies the extraordinary mechanical properties of spider dragline silk.</title>
        <authorList>
            <person name="Kono N."/>
            <person name="Nakamura H."/>
            <person name="Mori M."/>
            <person name="Yoshida Y."/>
            <person name="Ohtoshi R."/>
            <person name="Malay A.D."/>
            <person name="Moran D.A.P."/>
            <person name="Tomita M."/>
            <person name="Numata K."/>
            <person name="Arakawa K."/>
        </authorList>
    </citation>
    <scope>NUCLEOTIDE SEQUENCE</scope>
</reference>
<protein>
    <submittedName>
        <fullName evidence="2">Uncharacterized protein</fullName>
    </submittedName>
</protein>
<feature type="region of interest" description="Disordered" evidence="1">
    <location>
        <begin position="88"/>
        <end position="162"/>
    </location>
</feature>
<name>A0A8X6RB42_TRICX</name>
<dbReference type="Proteomes" id="UP000887159">
    <property type="component" value="Unassembled WGS sequence"/>
</dbReference>
<comment type="caution">
    <text evidence="2">The sequence shown here is derived from an EMBL/GenBank/DDBJ whole genome shotgun (WGS) entry which is preliminary data.</text>
</comment>
<sequence>MSGHENQRAPEDAMQLGTEIPPAALAPANLQTDDFIEIETFDKDCLDASQLSARIKEKANTELEYATALGELKVLYPCPVKSCQHNKGNGINSFRPKNKRPAESPILPATLILENKSNSNSKKVNKTNQKNNVKSTKNPAKKPKQDLKNQEDPIIPTKNSFASLAIDDPVDNAIESENPMQEDNPESNETTENEDVTVTLKVKPIMLKYKTNYNLILKELDRKYPNSVNKLTGQ</sequence>
<dbReference type="EMBL" id="BMAU01021127">
    <property type="protein sequence ID" value="GFX91385.1"/>
    <property type="molecule type" value="Genomic_DNA"/>
</dbReference>
<organism evidence="2 3">
    <name type="scientific">Trichonephila clavipes</name>
    <name type="common">Golden silk orbweaver</name>
    <name type="synonym">Nephila clavipes</name>
    <dbReference type="NCBI Taxonomy" id="2585209"/>
    <lineage>
        <taxon>Eukaryota</taxon>
        <taxon>Metazoa</taxon>
        <taxon>Ecdysozoa</taxon>
        <taxon>Arthropoda</taxon>
        <taxon>Chelicerata</taxon>
        <taxon>Arachnida</taxon>
        <taxon>Araneae</taxon>
        <taxon>Araneomorphae</taxon>
        <taxon>Entelegynae</taxon>
        <taxon>Araneoidea</taxon>
        <taxon>Nephilidae</taxon>
        <taxon>Trichonephila</taxon>
    </lineage>
</organism>
<evidence type="ECO:0000313" key="3">
    <source>
        <dbReference type="Proteomes" id="UP000887159"/>
    </source>
</evidence>
<feature type="region of interest" description="Disordered" evidence="1">
    <location>
        <begin position="174"/>
        <end position="195"/>
    </location>
</feature>
<feature type="compositionally biased region" description="Acidic residues" evidence="1">
    <location>
        <begin position="183"/>
        <end position="195"/>
    </location>
</feature>
<feature type="non-terminal residue" evidence="2">
    <location>
        <position position="234"/>
    </location>
</feature>
<keyword evidence="3" id="KW-1185">Reference proteome</keyword>
<proteinExistence type="predicted"/>